<dbReference type="EMBL" id="JACGWN010000010">
    <property type="protein sequence ID" value="KAL0427114.1"/>
    <property type="molecule type" value="Genomic_DNA"/>
</dbReference>
<evidence type="ECO:0000313" key="1">
    <source>
        <dbReference type="EMBL" id="KAL0427114.1"/>
    </source>
</evidence>
<proteinExistence type="predicted"/>
<reference evidence="1" key="2">
    <citation type="journal article" date="2024" name="Plant">
        <title>Genomic evolution and insights into agronomic trait innovations of Sesamum species.</title>
        <authorList>
            <person name="Miao H."/>
            <person name="Wang L."/>
            <person name="Qu L."/>
            <person name="Liu H."/>
            <person name="Sun Y."/>
            <person name="Le M."/>
            <person name="Wang Q."/>
            <person name="Wei S."/>
            <person name="Zheng Y."/>
            <person name="Lin W."/>
            <person name="Duan Y."/>
            <person name="Cao H."/>
            <person name="Xiong S."/>
            <person name="Wang X."/>
            <person name="Wei L."/>
            <person name="Li C."/>
            <person name="Ma Q."/>
            <person name="Ju M."/>
            <person name="Zhao R."/>
            <person name="Li G."/>
            <person name="Mu C."/>
            <person name="Tian Q."/>
            <person name="Mei H."/>
            <person name="Zhang T."/>
            <person name="Gao T."/>
            <person name="Zhang H."/>
        </authorList>
    </citation>
    <scope>NUCLEOTIDE SEQUENCE</scope>
    <source>
        <strain evidence="1">KEN1</strain>
    </source>
</reference>
<comment type="caution">
    <text evidence="1">The sequence shown here is derived from an EMBL/GenBank/DDBJ whole genome shotgun (WGS) entry which is preliminary data.</text>
</comment>
<reference evidence="1" key="1">
    <citation type="submission" date="2020-06" db="EMBL/GenBank/DDBJ databases">
        <authorList>
            <person name="Li T."/>
            <person name="Hu X."/>
            <person name="Zhang T."/>
            <person name="Song X."/>
            <person name="Zhang H."/>
            <person name="Dai N."/>
            <person name="Sheng W."/>
            <person name="Hou X."/>
            <person name="Wei L."/>
        </authorList>
    </citation>
    <scope>NUCLEOTIDE SEQUENCE</scope>
    <source>
        <strain evidence="1">KEN1</strain>
        <tissue evidence="1">Leaf</tissue>
    </source>
</reference>
<organism evidence="1">
    <name type="scientific">Sesamum latifolium</name>
    <dbReference type="NCBI Taxonomy" id="2727402"/>
    <lineage>
        <taxon>Eukaryota</taxon>
        <taxon>Viridiplantae</taxon>
        <taxon>Streptophyta</taxon>
        <taxon>Embryophyta</taxon>
        <taxon>Tracheophyta</taxon>
        <taxon>Spermatophyta</taxon>
        <taxon>Magnoliopsida</taxon>
        <taxon>eudicotyledons</taxon>
        <taxon>Gunneridae</taxon>
        <taxon>Pentapetalae</taxon>
        <taxon>asterids</taxon>
        <taxon>lamiids</taxon>
        <taxon>Lamiales</taxon>
        <taxon>Pedaliaceae</taxon>
        <taxon>Sesamum</taxon>
    </lineage>
</organism>
<protein>
    <submittedName>
        <fullName evidence="1">Uncharacterized protein</fullName>
    </submittedName>
</protein>
<gene>
    <name evidence="1" type="ORF">Slati_2886200</name>
</gene>
<dbReference type="AlphaFoldDB" id="A0AAW2VC76"/>
<accession>A0AAW2VC76</accession>
<name>A0AAW2VC76_9LAMI</name>
<sequence length="130" mass="14121">MTGVALPVLSLDSHKGLCDGDRQGSVHNIYPLERGFSISGVYTGFFGGCLLLDLLTLFSPGLLLDCLSFLHVNVFCCSGQEGFEFRNRLLGQGLEEVPIQEPLGEGTGFHFLRGSGHLQCYSIESLQVLL</sequence>